<gene>
    <name evidence="5" type="ORF">GOCE00092_LOCUS2272</name>
</gene>
<reference evidence="5" key="1">
    <citation type="submission" date="2021-01" db="EMBL/GenBank/DDBJ databases">
        <authorList>
            <person name="Corre E."/>
            <person name="Pelletier E."/>
            <person name="Niang G."/>
            <person name="Scheremetjew M."/>
            <person name="Finn R."/>
            <person name="Kale V."/>
            <person name="Holt S."/>
            <person name="Cochrane G."/>
            <person name="Meng A."/>
            <person name="Brown T."/>
            <person name="Cohen L."/>
        </authorList>
    </citation>
    <scope>NUCLEOTIDE SEQUENCE</scope>
    <source>
        <strain evidence="5">CCMP 410</strain>
    </source>
</reference>
<dbReference type="EMBL" id="HBGK01004332">
    <property type="protein sequence ID" value="CAD9273365.1"/>
    <property type="molecule type" value="Transcribed_RNA"/>
</dbReference>
<dbReference type="InterPro" id="IPR000864">
    <property type="entry name" value="Prot_inh_pot1"/>
</dbReference>
<evidence type="ECO:0000256" key="3">
    <source>
        <dbReference type="ARBA" id="ARBA00022900"/>
    </source>
</evidence>
<evidence type="ECO:0000256" key="1">
    <source>
        <dbReference type="ARBA" id="ARBA00008210"/>
    </source>
</evidence>
<comment type="similarity">
    <text evidence="1">Belongs to the protease inhibitor I13 (potato type I serine protease inhibitor) family.</text>
</comment>
<feature type="region of interest" description="Disordered" evidence="4">
    <location>
        <begin position="1"/>
        <end position="93"/>
    </location>
</feature>
<dbReference type="Pfam" id="PF00280">
    <property type="entry name" value="potato_inhibit"/>
    <property type="match status" value="1"/>
</dbReference>
<evidence type="ECO:0000313" key="5">
    <source>
        <dbReference type="EMBL" id="CAD9273365.1"/>
    </source>
</evidence>
<feature type="region of interest" description="Disordered" evidence="4">
    <location>
        <begin position="121"/>
        <end position="164"/>
    </location>
</feature>
<dbReference type="GO" id="GO:0004867">
    <property type="term" value="F:serine-type endopeptidase inhibitor activity"/>
    <property type="evidence" value="ECO:0007669"/>
    <property type="project" value="UniProtKB-KW"/>
</dbReference>
<keyword evidence="3" id="KW-0722">Serine protease inhibitor</keyword>
<feature type="compositionally biased region" description="Polar residues" evidence="4">
    <location>
        <begin position="61"/>
        <end position="93"/>
    </location>
</feature>
<organism evidence="5">
    <name type="scientific">Grammatophora oceanica</name>
    <dbReference type="NCBI Taxonomy" id="210454"/>
    <lineage>
        <taxon>Eukaryota</taxon>
        <taxon>Sar</taxon>
        <taxon>Stramenopiles</taxon>
        <taxon>Ochrophyta</taxon>
        <taxon>Bacillariophyta</taxon>
        <taxon>Fragilariophyceae</taxon>
        <taxon>Fragilariophycidae</taxon>
        <taxon>Rhabdonematales</taxon>
        <taxon>Grammatophoraceae</taxon>
        <taxon>Grammatophora</taxon>
    </lineage>
</organism>
<name>A0A7S1UNP6_9STRA</name>
<dbReference type="GO" id="GO:0009611">
    <property type="term" value="P:response to wounding"/>
    <property type="evidence" value="ECO:0007669"/>
    <property type="project" value="InterPro"/>
</dbReference>
<sequence>MLEQEQRLPSNHPDGKQQRRVLTTTSEATAALRPPEHVMNAIDQVNSDHPIGGVTRPNGDIYNNFQPHVPSNPQQQGTSNESQSNQEQRITEQQRLVSQEKMNGIEINDVERDLIKFYVPATDASQPPSPQPTTNPPTPVPTSSPTPLPTEEPTKGCDNVYDNPKPKVGPWPECEGWYGEDCKDHIECLLSDEEEDTNVFVVWPSEAEEFIYNRVKVFTNHVGKVSATPKRG</sequence>
<protein>
    <submittedName>
        <fullName evidence="5">Uncharacterized protein</fullName>
    </submittedName>
</protein>
<feature type="compositionally biased region" description="Pro residues" evidence="4">
    <location>
        <begin position="127"/>
        <end position="150"/>
    </location>
</feature>
<dbReference type="InterPro" id="IPR036354">
    <property type="entry name" value="Prot_inh_pot1_sf"/>
</dbReference>
<dbReference type="SUPFAM" id="SSF54654">
    <property type="entry name" value="CI-2 family of serine protease inhibitors"/>
    <property type="match status" value="1"/>
</dbReference>
<accession>A0A7S1UNP6</accession>
<proteinExistence type="inferred from homology"/>
<keyword evidence="2" id="KW-0646">Protease inhibitor</keyword>
<evidence type="ECO:0000256" key="4">
    <source>
        <dbReference type="SAM" id="MobiDB-lite"/>
    </source>
</evidence>
<evidence type="ECO:0000256" key="2">
    <source>
        <dbReference type="ARBA" id="ARBA00022690"/>
    </source>
</evidence>
<dbReference type="Gene3D" id="3.30.10.10">
    <property type="entry name" value="Trypsin Inhibitor V, subunit A"/>
    <property type="match status" value="1"/>
</dbReference>
<dbReference type="AlphaFoldDB" id="A0A7S1UNP6"/>